<dbReference type="Gene3D" id="1.20.120.430">
    <property type="entry name" value="tRNA modification GTPase MnmE domain 2"/>
    <property type="match status" value="1"/>
</dbReference>
<gene>
    <name evidence="11" type="ORF">CALVIDRAFT_533768</name>
</gene>
<name>A0A167QP88_CALVF</name>
<feature type="region of interest" description="Disordered" evidence="7">
    <location>
        <begin position="26"/>
        <end position="46"/>
    </location>
</feature>
<dbReference type="InterPro" id="IPR025867">
    <property type="entry name" value="MnmE_helical"/>
</dbReference>
<dbReference type="InterPro" id="IPR018948">
    <property type="entry name" value="GTP-bd_TrmE_N"/>
</dbReference>
<evidence type="ECO:0000256" key="5">
    <source>
        <dbReference type="ARBA" id="ARBA00023134"/>
    </source>
</evidence>
<dbReference type="NCBIfam" id="NF003661">
    <property type="entry name" value="PRK05291.1-3"/>
    <property type="match status" value="1"/>
</dbReference>
<evidence type="ECO:0000259" key="10">
    <source>
        <dbReference type="Pfam" id="PF12631"/>
    </source>
</evidence>
<accession>A0A167QP88</accession>
<dbReference type="STRING" id="1330018.A0A167QP88"/>
<keyword evidence="5 6" id="KW-0342">GTP-binding</keyword>
<dbReference type="InterPro" id="IPR004520">
    <property type="entry name" value="GTPase_MnmE"/>
</dbReference>
<dbReference type="EMBL" id="KV417270">
    <property type="protein sequence ID" value="KZP00115.1"/>
    <property type="molecule type" value="Genomic_DNA"/>
</dbReference>
<dbReference type="InterPro" id="IPR027417">
    <property type="entry name" value="P-loop_NTPase"/>
</dbReference>
<dbReference type="NCBIfam" id="TIGR00231">
    <property type="entry name" value="small_GTP"/>
    <property type="match status" value="1"/>
</dbReference>
<evidence type="ECO:0000259" key="9">
    <source>
        <dbReference type="Pfam" id="PF10396"/>
    </source>
</evidence>
<dbReference type="FunFam" id="3.30.1360.120:FF:000007">
    <property type="entry name" value="tRNA modification GTPase GTPBP3, mitochondrial"/>
    <property type="match status" value="1"/>
</dbReference>
<dbReference type="Gene3D" id="3.40.50.300">
    <property type="entry name" value="P-loop containing nucleotide triphosphate hydrolases"/>
    <property type="match status" value="1"/>
</dbReference>
<dbReference type="HAMAP" id="MF_00379">
    <property type="entry name" value="GTPase_MnmE"/>
    <property type="match status" value="1"/>
</dbReference>
<evidence type="ECO:0000256" key="3">
    <source>
        <dbReference type="ARBA" id="ARBA00022694"/>
    </source>
</evidence>
<dbReference type="InterPro" id="IPR031168">
    <property type="entry name" value="G_TrmE"/>
</dbReference>
<evidence type="ECO:0000259" key="8">
    <source>
        <dbReference type="Pfam" id="PF01926"/>
    </source>
</evidence>
<dbReference type="AlphaFoldDB" id="A0A167QP88"/>
<evidence type="ECO:0000256" key="2">
    <source>
        <dbReference type="ARBA" id="ARBA00011043"/>
    </source>
</evidence>
<feature type="domain" description="MnmE helical" evidence="10">
    <location>
        <begin position="180"/>
        <end position="514"/>
    </location>
</feature>
<keyword evidence="12" id="KW-1185">Reference proteome</keyword>
<dbReference type="Gene3D" id="3.30.1360.120">
    <property type="entry name" value="Probable tRNA modification gtpase trme, domain 1"/>
    <property type="match status" value="1"/>
</dbReference>
<dbReference type="PANTHER" id="PTHR42714">
    <property type="entry name" value="TRNA MODIFICATION GTPASE GTPBP3"/>
    <property type="match status" value="1"/>
</dbReference>
<evidence type="ECO:0000313" key="11">
    <source>
        <dbReference type="EMBL" id="KZP00115.1"/>
    </source>
</evidence>
<dbReference type="Pfam" id="PF12631">
    <property type="entry name" value="MnmE_helical"/>
    <property type="match status" value="1"/>
</dbReference>
<dbReference type="GO" id="GO:0003924">
    <property type="term" value="F:GTPase activity"/>
    <property type="evidence" value="ECO:0007669"/>
    <property type="project" value="InterPro"/>
</dbReference>
<reference evidence="11 12" key="1">
    <citation type="journal article" date="2016" name="Mol. Biol. Evol.">
        <title>Comparative Genomics of Early-Diverging Mushroom-Forming Fungi Provides Insights into the Origins of Lignocellulose Decay Capabilities.</title>
        <authorList>
            <person name="Nagy L.G."/>
            <person name="Riley R."/>
            <person name="Tritt A."/>
            <person name="Adam C."/>
            <person name="Daum C."/>
            <person name="Floudas D."/>
            <person name="Sun H."/>
            <person name="Yadav J.S."/>
            <person name="Pangilinan J."/>
            <person name="Larsson K.H."/>
            <person name="Matsuura K."/>
            <person name="Barry K."/>
            <person name="Labutti K."/>
            <person name="Kuo R."/>
            <person name="Ohm R.A."/>
            <person name="Bhattacharya S.S."/>
            <person name="Shirouzu T."/>
            <person name="Yoshinaga Y."/>
            <person name="Martin F.M."/>
            <person name="Grigoriev I.V."/>
            <person name="Hibbett D.S."/>
        </authorList>
    </citation>
    <scope>NUCLEOTIDE SEQUENCE [LARGE SCALE GENOMIC DNA]</scope>
    <source>
        <strain evidence="11 12">TUFC12733</strain>
    </source>
</reference>
<keyword evidence="3 6" id="KW-0819">tRNA processing</keyword>
<dbReference type="InterPro" id="IPR027368">
    <property type="entry name" value="MnmE_dom2"/>
</dbReference>
<feature type="domain" description="G" evidence="8">
    <location>
        <begin position="277"/>
        <end position="391"/>
    </location>
</feature>
<dbReference type="GO" id="GO:0005739">
    <property type="term" value="C:mitochondrion"/>
    <property type="evidence" value="ECO:0007669"/>
    <property type="project" value="UniProtKB-SubCell"/>
</dbReference>
<evidence type="ECO:0000256" key="4">
    <source>
        <dbReference type="ARBA" id="ARBA00022741"/>
    </source>
</evidence>
<feature type="domain" description="GTP-binding protein TrmE N-terminal" evidence="9">
    <location>
        <begin position="54"/>
        <end position="177"/>
    </location>
</feature>
<dbReference type="NCBIfam" id="TIGR00450">
    <property type="entry name" value="mnmE_trmE_thdF"/>
    <property type="match status" value="1"/>
</dbReference>
<dbReference type="InterPro" id="IPR005225">
    <property type="entry name" value="Small_GTP-bd"/>
</dbReference>
<protein>
    <submittedName>
        <fullName evidence="11">tRNA modification GTPase TrmE</fullName>
    </submittedName>
</protein>
<dbReference type="PANTHER" id="PTHR42714:SF2">
    <property type="entry name" value="TRNA MODIFICATION GTPASE GTPBP3, MITOCHONDRIAL"/>
    <property type="match status" value="1"/>
</dbReference>
<dbReference type="Pfam" id="PF01926">
    <property type="entry name" value="MMR_HSR1"/>
    <property type="match status" value="1"/>
</dbReference>
<dbReference type="Proteomes" id="UP000076738">
    <property type="component" value="Unassembled WGS sequence"/>
</dbReference>
<evidence type="ECO:0000256" key="6">
    <source>
        <dbReference type="RuleBase" id="RU003313"/>
    </source>
</evidence>
<evidence type="ECO:0000256" key="7">
    <source>
        <dbReference type="SAM" id="MobiDB-lite"/>
    </source>
</evidence>
<evidence type="ECO:0000313" key="12">
    <source>
        <dbReference type="Proteomes" id="UP000076738"/>
    </source>
</evidence>
<proteinExistence type="inferred from homology"/>
<dbReference type="SUPFAM" id="SSF52540">
    <property type="entry name" value="P-loop containing nucleoside triphosphate hydrolases"/>
    <property type="match status" value="1"/>
</dbReference>
<dbReference type="GO" id="GO:0030488">
    <property type="term" value="P:tRNA methylation"/>
    <property type="evidence" value="ECO:0007669"/>
    <property type="project" value="TreeGrafter"/>
</dbReference>
<organism evidence="11 12">
    <name type="scientific">Calocera viscosa (strain TUFC12733)</name>
    <dbReference type="NCBI Taxonomy" id="1330018"/>
    <lineage>
        <taxon>Eukaryota</taxon>
        <taxon>Fungi</taxon>
        <taxon>Dikarya</taxon>
        <taxon>Basidiomycota</taxon>
        <taxon>Agaricomycotina</taxon>
        <taxon>Dacrymycetes</taxon>
        <taxon>Dacrymycetales</taxon>
        <taxon>Dacrymycetaceae</taxon>
        <taxon>Calocera</taxon>
    </lineage>
</organism>
<comment type="subcellular location">
    <subcellularLocation>
        <location evidence="1">Mitochondrion</location>
    </subcellularLocation>
</comment>
<evidence type="ECO:0000256" key="1">
    <source>
        <dbReference type="ARBA" id="ARBA00004173"/>
    </source>
</evidence>
<keyword evidence="4 6" id="KW-0547">Nucleotide-binding</keyword>
<dbReference type="GO" id="GO:0002098">
    <property type="term" value="P:tRNA wobble uridine modification"/>
    <property type="evidence" value="ECO:0007669"/>
    <property type="project" value="TreeGrafter"/>
</dbReference>
<dbReference type="CDD" id="cd14858">
    <property type="entry name" value="TrmE_N"/>
    <property type="match status" value="1"/>
</dbReference>
<dbReference type="OrthoDB" id="188276at2759"/>
<dbReference type="GO" id="GO:0005525">
    <property type="term" value="F:GTP binding"/>
    <property type="evidence" value="ECO:0007669"/>
    <property type="project" value="UniProtKB-KW"/>
</dbReference>
<sequence length="517" mass="57463">MLRGYRAAVWPRQAVWSLRQPAFPRNLSTSSESSVVDDGPSEPPLTKSIASRRTIYALSTPPGKAGVAVIRVSGPSAPKVRMQMVRRTGSWSRKEYLKSAVLHRCEVLDPRDGEVIDDGLVVFFKAPFTFTGEHIIEFHVHSSPAVISRILSAFSSFRGLRPAERGEFTRRAFENGKIDLTQAEALRDLIESETEVQRKAARRGTSGETKEKYDAMRLELLSALSKTEALIDFGEGEHIEEGVWAQAREITAKLRDDIARHLSPSRRGEVLTNGVSLVIFGPPNAGKSSLLNFLAQREAAIVTHIPGTTRDVVEVALDISGWRVKVRDTAGLRESSDVVETIGVQRAEEAVQQADLGVCVLSLPELVESKLRVPDMVRKHLKSNTIVLLNKVDEIDPDKRSELVFNLRRHIRVDEIWPISVLRGDGMSELPEKLGNKIQETYDFSEEEERLVTNARHRAHLEAIVGFLNAALAYGQEDVVLVAEELRYAAEEIGKISGSVTTNDVLDAMFRDFCIGK</sequence>
<dbReference type="InterPro" id="IPR006073">
    <property type="entry name" value="GTP-bd"/>
</dbReference>
<comment type="similarity">
    <text evidence="2 6">Belongs to the TRAFAC class TrmE-Era-EngA-EngB-Septin-like GTPase superfamily. TrmE GTPase family.</text>
</comment>
<dbReference type="Pfam" id="PF10396">
    <property type="entry name" value="TrmE_N"/>
    <property type="match status" value="1"/>
</dbReference>
<dbReference type="InterPro" id="IPR027266">
    <property type="entry name" value="TrmE/GcvT-like"/>
</dbReference>
<dbReference type="SUPFAM" id="SSF116878">
    <property type="entry name" value="TrmE connector domain"/>
    <property type="match status" value="1"/>
</dbReference>
<dbReference type="CDD" id="cd04164">
    <property type="entry name" value="trmE"/>
    <property type="match status" value="1"/>
</dbReference>